<keyword evidence="7" id="KW-0805">Transcription regulation</keyword>
<comment type="similarity">
    <text evidence="11">Belongs to the snail C2H2-type zinc-finger protein family.</text>
</comment>
<dbReference type="GO" id="GO:0000978">
    <property type="term" value="F:RNA polymerase II cis-regulatory region sequence-specific DNA binding"/>
    <property type="evidence" value="ECO:0007669"/>
    <property type="project" value="TreeGrafter"/>
</dbReference>
<protein>
    <submittedName>
        <fullName evidence="16">Uncharacterized protein</fullName>
    </submittedName>
</protein>
<proteinExistence type="inferred from homology"/>
<dbReference type="PROSITE" id="PS00028">
    <property type="entry name" value="ZINC_FINGER_C2H2_1"/>
    <property type="match status" value="7"/>
</dbReference>
<evidence type="ECO:0000256" key="7">
    <source>
        <dbReference type="ARBA" id="ARBA00023015"/>
    </source>
</evidence>
<evidence type="ECO:0000256" key="2">
    <source>
        <dbReference type="ARBA" id="ARBA00006991"/>
    </source>
</evidence>
<feature type="binding site" evidence="13">
    <location>
        <position position="52"/>
    </location>
    <ligand>
        <name>Zn(2+)</name>
        <dbReference type="ChEBI" id="CHEBI:29105"/>
    </ligand>
</feature>
<evidence type="ECO:0000313" key="16">
    <source>
        <dbReference type="EMBL" id="CAB3259329.1"/>
    </source>
</evidence>
<dbReference type="PANTHER" id="PTHR24388">
    <property type="entry name" value="ZINC FINGER PROTEIN"/>
    <property type="match status" value="1"/>
</dbReference>
<name>A0A8S1BL92_ARCPL</name>
<evidence type="ECO:0000256" key="5">
    <source>
        <dbReference type="ARBA" id="ARBA00022771"/>
    </source>
</evidence>
<dbReference type="InterPro" id="IPR012934">
    <property type="entry name" value="Znf_AD"/>
</dbReference>
<dbReference type="AlphaFoldDB" id="A0A8S1BL92"/>
<dbReference type="PANTHER" id="PTHR24388:SF53">
    <property type="entry name" value="CHORION TRANSCRIPTION FACTOR CF2-RELATED"/>
    <property type="match status" value="1"/>
</dbReference>
<keyword evidence="4" id="KW-0677">Repeat</keyword>
<feature type="domain" description="C2H2-type" evidence="14">
    <location>
        <begin position="223"/>
        <end position="250"/>
    </location>
</feature>
<comment type="subcellular location">
    <subcellularLocation>
        <location evidence="1">Nucleus</location>
    </subcellularLocation>
</comment>
<dbReference type="GO" id="GO:0008270">
    <property type="term" value="F:zinc ion binding"/>
    <property type="evidence" value="ECO:0007669"/>
    <property type="project" value="UniProtKB-UniRule"/>
</dbReference>
<dbReference type="SMART" id="SM00355">
    <property type="entry name" value="ZnF_C2H2"/>
    <property type="match status" value="8"/>
</dbReference>
<gene>
    <name evidence="16" type="ORF">APLA_LOCUS17030</name>
</gene>
<feature type="domain" description="C2H2-type" evidence="14">
    <location>
        <begin position="335"/>
        <end position="362"/>
    </location>
</feature>
<dbReference type="SUPFAM" id="SSF57716">
    <property type="entry name" value="Glucocorticoid receptor-like (DNA-binding domain)"/>
    <property type="match status" value="1"/>
</dbReference>
<accession>A0A8S1BL92</accession>
<dbReference type="InterPro" id="IPR050527">
    <property type="entry name" value="Snail/Krueppel_Znf"/>
</dbReference>
<reference evidence="16 17" key="1">
    <citation type="submission" date="2020-04" db="EMBL/GenBank/DDBJ databases">
        <authorList>
            <person name="Wallbank WR R."/>
            <person name="Pardo Diaz C."/>
            <person name="Kozak K."/>
            <person name="Martin S."/>
            <person name="Jiggins C."/>
            <person name="Moest M."/>
            <person name="Warren A I."/>
            <person name="Byers J.R.P. K."/>
            <person name="Montejo-Kovacevich G."/>
            <person name="Yen C E."/>
        </authorList>
    </citation>
    <scope>NUCLEOTIDE SEQUENCE [LARGE SCALE GENOMIC DNA]</scope>
</reference>
<dbReference type="PROSITE" id="PS50157">
    <property type="entry name" value="ZINC_FINGER_C2H2_2"/>
    <property type="match status" value="7"/>
</dbReference>
<feature type="domain" description="C2H2-type" evidence="14">
    <location>
        <begin position="195"/>
        <end position="222"/>
    </location>
</feature>
<feature type="binding site" evidence="13">
    <location>
        <position position="55"/>
    </location>
    <ligand>
        <name>Zn(2+)</name>
        <dbReference type="ChEBI" id="CHEBI:29105"/>
    </ligand>
</feature>
<keyword evidence="6 13" id="KW-0862">Zinc</keyword>
<evidence type="ECO:0000256" key="6">
    <source>
        <dbReference type="ARBA" id="ARBA00022833"/>
    </source>
</evidence>
<dbReference type="SUPFAM" id="SSF57667">
    <property type="entry name" value="beta-beta-alpha zinc fingers"/>
    <property type="match status" value="4"/>
</dbReference>
<dbReference type="FunFam" id="3.30.160.60:FF:000012">
    <property type="entry name" value="RB-associated KRAB zinc finger protein-like"/>
    <property type="match status" value="1"/>
</dbReference>
<dbReference type="OrthoDB" id="6077919at2759"/>
<evidence type="ECO:0000256" key="8">
    <source>
        <dbReference type="ARBA" id="ARBA00023125"/>
    </source>
</evidence>
<keyword evidence="8" id="KW-0238">DNA-binding</keyword>
<feature type="binding site" evidence="13">
    <location>
        <position position="13"/>
    </location>
    <ligand>
        <name>Zn(2+)</name>
        <dbReference type="ChEBI" id="CHEBI:29105"/>
    </ligand>
</feature>
<keyword evidence="9" id="KW-0804">Transcription</keyword>
<keyword evidence="10" id="KW-0539">Nucleus</keyword>
<feature type="domain" description="C2H2-type" evidence="14">
    <location>
        <begin position="251"/>
        <end position="278"/>
    </location>
</feature>
<dbReference type="Pfam" id="PF00096">
    <property type="entry name" value="zf-C2H2"/>
    <property type="match status" value="7"/>
</dbReference>
<dbReference type="EMBL" id="CADEBC010000608">
    <property type="protein sequence ID" value="CAB3259329.1"/>
    <property type="molecule type" value="Genomic_DNA"/>
</dbReference>
<dbReference type="InterPro" id="IPR036236">
    <property type="entry name" value="Znf_C2H2_sf"/>
</dbReference>
<evidence type="ECO:0000256" key="9">
    <source>
        <dbReference type="ARBA" id="ARBA00023163"/>
    </source>
</evidence>
<dbReference type="GO" id="GO:0000981">
    <property type="term" value="F:DNA-binding transcription factor activity, RNA polymerase II-specific"/>
    <property type="evidence" value="ECO:0007669"/>
    <property type="project" value="TreeGrafter"/>
</dbReference>
<evidence type="ECO:0000313" key="17">
    <source>
        <dbReference type="Proteomes" id="UP000494106"/>
    </source>
</evidence>
<dbReference type="FunFam" id="3.30.160.60:FF:001370">
    <property type="entry name" value="Zinc finger protein"/>
    <property type="match status" value="1"/>
</dbReference>
<evidence type="ECO:0000256" key="11">
    <source>
        <dbReference type="ARBA" id="ARBA00037948"/>
    </source>
</evidence>
<dbReference type="Proteomes" id="UP000494106">
    <property type="component" value="Unassembled WGS sequence"/>
</dbReference>
<dbReference type="FunFam" id="3.30.160.60:FF:000417">
    <property type="entry name" value="Zinc finger protein"/>
    <property type="match status" value="2"/>
</dbReference>
<comment type="similarity">
    <text evidence="2">Belongs to the krueppel C2H2-type zinc-finger protein family.</text>
</comment>
<evidence type="ECO:0000256" key="4">
    <source>
        <dbReference type="ARBA" id="ARBA00022737"/>
    </source>
</evidence>
<evidence type="ECO:0000259" key="14">
    <source>
        <dbReference type="PROSITE" id="PS50157"/>
    </source>
</evidence>
<evidence type="ECO:0000256" key="3">
    <source>
        <dbReference type="ARBA" id="ARBA00022723"/>
    </source>
</evidence>
<dbReference type="PROSITE" id="PS51915">
    <property type="entry name" value="ZAD"/>
    <property type="match status" value="1"/>
</dbReference>
<evidence type="ECO:0000256" key="13">
    <source>
        <dbReference type="PROSITE-ProRule" id="PRU01263"/>
    </source>
</evidence>
<comment type="caution">
    <text evidence="16">The sequence shown here is derived from an EMBL/GenBank/DDBJ whole genome shotgun (WGS) entry which is preliminary data.</text>
</comment>
<evidence type="ECO:0000259" key="15">
    <source>
        <dbReference type="PROSITE" id="PS51915"/>
    </source>
</evidence>
<feature type="domain" description="C2H2-type" evidence="14">
    <location>
        <begin position="307"/>
        <end position="334"/>
    </location>
</feature>
<feature type="domain" description="ZAD" evidence="15">
    <location>
        <begin position="8"/>
        <end position="79"/>
    </location>
</feature>
<feature type="domain" description="C2H2-type" evidence="14">
    <location>
        <begin position="279"/>
        <end position="306"/>
    </location>
</feature>
<organism evidence="16 17">
    <name type="scientific">Arctia plantaginis</name>
    <name type="common">Wood tiger moth</name>
    <name type="synonym">Phalaena plantaginis</name>
    <dbReference type="NCBI Taxonomy" id="874455"/>
    <lineage>
        <taxon>Eukaryota</taxon>
        <taxon>Metazoa</taxon>
        <taxon>Ecdysozoa</taxon>
        <taxon>Arthropoda</taxon>
        <taxon>Hexapoda</taxon>
        <taxon>Insecta</taxon>
        <taxon>Pterygota</taxon>
        <taxon>Neoptera</taxon>
        <taxon>Endopterygota</taxon>
        <taxon>Lepidoptera</taxon>
        <taxon>Glossata</taxon>
        <taxon>Ditrysia</taxon>
        <taxon>Noctuoidea</taxon>
        <taxon>Erebidae</taxon>
        <taxon>Arctiinae</taxon>
        <taxon>Arctia</taxon>
    </lineage>
</organism>
<keyword evidence="5 12" id="KW-0863">Zinc-finger</keyword>
<dbReference type="GO" id="GO:0005634">
    <property type="term" value="C:nucleus"/>
    <property type="evidence" value="ECO:0007669"/>
    <property type="project" value="UniProtKB-SubCell"/>
</dbReference>
<evidence type="ECO:0000256" key="12">
    <source>
        <dbReference type="PROSITE-ProRule" id="PRU00042"/>
    </source>
</evidence>
<dbReference type="InterPro" id="IPR013087">
    <property type="entry name" value="Znf_C2H2_type"/>
</dbReference>
<evidence type="ECO:0000256" key="1">
    <source>
        <dbReference type="ARBA" id="ARBA00004123"/>
    </source>
</evidence>
<feature type="binding site" evidence="13">
    <location>
        <position position="10"/>
    </location>
    <ligand>
        <name>Zn(2+)</name>
        <dbReference type="ChEBI" id="CHEBI:29105"/>
    </ligand>
</feature>
<sequence length="404" mass="47171">MDSMDTSKLCRSCMKEVASWERENFDIRAVEMFCFCTNMKITNDDKLPRQFCYDCIIKIESSFTFITEAQKVDAVLKNIISRTNTSVIVKQEPKSIELRLKLPDYKVSATIDKEQVIFDKDLKSELDDINVEIIKNEVNSSIEERDKQDKHKEGGTERVCVEEIKKHICPLCRKQFTSKSWFNKHIEKEHNGPKLVCKNCQKSFSKKWELIQHSACHTEERKYSCTECGKCFKRRKQLTTHARAHSDLRPFECDKCGMKFKFKSVLKTHVSLHEGDKPFLCYFCGWSFARAGNLEVHMRKHTGDKPYSCNECNFRSSVASSLKRHQRIHRLARIYVCKDCNKGFYDASGLARHARTHTGELPFQCPGCSRAFADSWKRKSHLMRAHRLALHDIPRMHRDGRTIH</sequence>
<keyword evidence="3 13" id="KW-0479">Metal-binding</keyword>
<keyword evidence="17" id="KW-1185">Reference proteome</keyword>
<evidence type="ECO:0000256" key="10">
    <source>
        <dbReference type="ARBA" id="ARBA00023242"/>
    </source>
</evidence>
<dbReference type="Gene3D" id="3.30.160.60">
    <property type="entry name" value="Classic Zinc Finger"/>
    <property type="match status" value="8"/>
</dbReference>
<feature type="domain" description="C2H2-type" evidence="14">
    <location>
        <begin position="167"/>
        <end position="195"/>
    </location>
</feature>